<proteinExistence type="predicted"/>
<dbReference type="SUPFAM" id="SSF52540">
    <property type="entry name" value="P-loop containing nucleoside triphosphate hydrolases"/>
    <property type="match status" value="1"/>
</dbReference>
<dbReference type="InterPro" id="IPR050628">
    <property type="entry name" value="SNF2_RAD54_helicase_TF"/>
</dbReference>
<dbReference type="PANTHER" id="PTHR45626:SF22">
    <property type="entry name" value="DNA REPAIR PROTEIN RAD5"/>
    <property type="match status" value="1"/>
</dbReference>
<keyword evidence="1" id="KW-0547">Nucleotide-binding</keyword>
<keyword evidence="4" id="KW-0472">Membrane</keyword>
<evidence type="ECO:0000256" key="3">
    <source>
        <dbReference type="ARBA" id="ARBA00022840"/>
    </source>
</evidence>
<name>A0A2K0UGR8_GIBNY</name>
<feature type="domain" description="Helicase C-terminal" evidence="5">
    <location>
        <begin position="1"/>
        <end position="93"/>
    </location>
</feature>
<keyword evidence="7" id="KW-1185">Reference proteome</keyword>
<evidence type="ECO:0000313" key="6">
    <source>
        <dbReference type="EMBL" id="PNP56946.1"/>
    </source>
</evidence>
<dbReference type="EMBL" id="MTQA01000521">
    <property type="protein sequence ID" value="PNP56946.1"/>
    <property type="molecule type" value="Genomic_DNA"/>
</dbReference>
<dbReference type="GO" id="GO:0005524">
    <property type="term" value="F:ATP binding"/>
    <property type="evidence" value="ECO:0007669"/>
    <property type="project" value="UniProtKB-KW"/>
</dbReference>
<protein>
    <recommendedName>
        <fullName evidence="5">Helicase C-terminal domain-containing protein</fullName>
    </recommendedName>
</protein>
<dbReference type="Proteomes" id="UP000236664">
    <property type="component" value="Unassembled WGS sequence"/>
</dbReference>
<evidence type="ECO:0000313" key="7">
    <source>
        <dbReference type="Proteomes" id="UP000236664"/>
    </source>
</evidence>
<gene>
    <name evidence="6" type="ORF">FNYG_15297</name>
</gene>
<sequence length="93" mass="10577">MDRFVKYKEYPILLMSTGVGAFGLNLTAASYVYIMESQWNPSVESQAIGRVARLGQNKEVTIVHYIVRGTVEVKMHSQQIRKLELAKVGFQEK</sequence>
<dbReference type="STRING" id="42673.A0A2K0UGR8"/>
<dbReference type="GO" id="GO:0008094">
    <property type="term" value="F:ATP-dependent activity, acting on DNA"/>
    <property type="evidence" value="ECO:0007669"/>
    <property type="project" value="TreeGrafter"/>
</dbReference>
<dbReference type="PANTHER" id="PTHR45626">
    <property type="entry name" value="TRANSCRIPTION TERMINATION FACTOR 2-RELATED"/>
    <property type="match status" value="1"/>
</dbReference>
<reference evidence="6 7" key="1">
    <citation type="submission" date="2017-06" db="EMBL/GenBank/DDBJ databases">
        <title>Genome of Fusarium nygamai isolate CS10214.</title>
        <authorList>
            <person name="Gardiner D.M."/>
            <person name="Obanor F."/>
            <person name="Kazan K."/>
        </authorList>
    </citation>
    <scope>NUCLEOTIDE SEQUENCE [LARGE SCALE GENOMIC DNA]</scope>
    <source>
        <strain evidence="6 7">CS10214</strain>
    </source>
</reference>
<feature type="transmembrane region" description="Helical" evidence="4">
    <location>
        <begin position="12"/>
        <end position="34"/>
    </location>
</feature>
<keyword evidence="3" id="KW-0067">ATP-binding</keyword>
<dbReference type="Gene3D" id="3.40.50.300">
    <property type="entry name" value="P-loop containing nucleotide triphosphate hydrolases"/>
    <property type="match status" value="1"/>
</dbReference>
<dbReference type="CDD" id="cd18793">
    <property type="entry name" value="SF2_C_SNF"/>
    <property type="match status" value="1"/>
</dbReference>
<accession>A0A2K0UGR8</accession>
<dbReference type="InterPro" id="IPR001650">
    <property type="entry name" value="Helicase_C-like"/>
</dbReference>
<evidence type="ECO:0000256" key="1">
    <source>
        <dbReference type="ARBA" id="ARBA00022741"/>
    </source>
</evidence>
<evidence type="ECO:0000256" key="4">
    <source>
        <dbReference type="SAM" id="Phobius"/>
    </source>
</evidence>
<keyword evidence="4" id="KW-0812">Transmembrane</keyword>
<dbReference type="GO" id="GO:0005634">
    <property type="term" value="C:nucleus"/>
    <property type="evidence" value="ECO:0007669"/>
    <property type="project" value="TreeGrafter"/>
</dbReference>
<evidence type="ECO:0000259" key="5">
    <source>
        <dbReference type="PROSITE" id="PS51194"/>
    </source>
</evidence>
<organism evidence="6 7">
    <name type="scientific">Gibberella nygamai</name>
    <name type="common">Bean root rot disease fungus</name>
    <name type="synonym">Fusarium nygamai</name>
    <dbReference type="NCBI Taxonomy" id="42673"/>
    <lineage>
        <taxon>Eukaryota</taxon>
        <taxon>Fungi</taxon>
        <taxon>Dikarya</taxon>
        <taxon>Ascomycota</taxon>
        <taxon>Pezizomycotina</taxon>
        <taxon>Sordariomycetes</taxon>
        <taxon>Hypocreomycetidae</taxon>
        <taxon>Hypocreales</taxon>
        <taxon>Nectriaceae</taxon>
        <taxon>Fusarium</taxon>
        <taxon>Fusarium fujikuroi species complex</taxon>
    </lineage>
</organism>
<evidence type="ECO:0000256" key="2">
    <source>
        <dbReference type="ARBA" id="ARBA00022801"/>
    </source>
</evidence>
<dbReference type="InterPro" id="IPR027417">
    <property type="entry name" value="P-loop_NTPase"/>
</dbReference>
<keyword evidence="4" id="KW-1133">Transmembrane helix</keyword>
<dbReference type="OrthoDB" id="448448at2759"/>
<dbReference type="Pfam" id="PF00271">
    <property type="entry name" value="Helicase_C"/>
    <property type="match status" value="1"/>
</dbReference>
<dbReference type="PROSITE" id="PS51194">
    <property type="entry name" value="HELICASE_CTER"/>
    <property type="match status" value="1"/>
</dbReference>
<dbReference type="InterPro" id="IPR049730">
    <property type="entry name" value="SNF2/RAD54-like_C"/>
</dbReference>
<dbReference type="GO" id="GO:0016787">
    <property type="term" value="F:hydrolase activity"/>
    <property type="evidence" value="ECO:0007669"/>
    <property type="project" value="UniProtKB-KW"/>
</dbReference>
<keyword evidence="2" id="KW-0378">Hydrolase</keyword>
<comment type="caution">
    <text evidence="6">The sequence shown here is derived from an EMBL/GenBank/DDBJ whole genome shotgun (WGS) entry which is preliminary data.</text>
</comment>
<dbReference type="GO" id="GO:0006281">
    <property type="term" value="P:DNA repair"/>
    <property type="evidence" value="ECO:0007669"/>
    <property type="project" value="TreeGrafter"/>
</dbReference>
<dbReference type="AlphaFoldDB" id="A0A2K0UGR8"/>